<evidence type="ECO:0000256" key="1">
    <source>
        <dbReference type="SAM" id="MobiDB-lite"/>
    </source>
</evidence>
<dbReference type="GO" id="GO:0008168">
    <property type="term" value="F:methyltransferase activity"/>
    <property type="evidence" value="ECO:0007669"/>
    <property type="project" value="UniProtKB-KW"/>
</dbReference>
<dbReference type="PANTHER" id="PTHR43861">
    <property type="entry name" value="TRANS-ACONITATE 2-METHYLTRANSFERASE-RELATED"/>
    <property type="match status" value="1"/>
</dbReference>
<dbReference type="Proteomes" id="UP000021053">
    <property type="component" value="Unassembled WGS sequence"/>
</dbReference>
<proteinExistence type="predicted"/>
<evidence type="ECO:0000313" key="2">
    <source>
        <dbReference type="EMBL" id="EXG79874.1"/>
    </source>
</evidence>
<dbReference type="PATRIC" id="fig|927661.3.peg.909"/>
<dbReference type="HOGENOM" id="CLU_093791_0_0_11"/>
<protein>
    <submittedName>
        <fullName evidence="2">Methyltransferase family protein</fullName>
    </submittedName>
</protein>
<dbReference type="Gene3D" id="3.40.50.150">
    <property type="entry name" value="Vaccinia Virus protein VP39"/>
    <property type="match status" value="1"/>
</dbReference>
<reference evidence="2 3" key="1">
    <citation type="submission" date="2013-07" db="EMBL/GenBank/DDBJ databases">
        <authorList>
            <consortium name="DOE Joint Genome Institute"/>
            <person name="Eisen J."/>
            <person name="Huntemann M."/>
            <person name="Han J."/>
            <person name="Chen A."/>
            <person name="Kyrpides N."/>
            <person name="Mavromatis K."/>
            <person name="Markowitz V."/>
            <person name="Palaniappan K."/>
            <person name="Ivanova N."/>
            <person name="Schaumberg A."/>
            <person name="Pati A."/>
            <person name="Liolios K."/>
            <person name="Nordberg H.P."/>
            <person name="Cantor M.N."/>
            <person name="Hua S.X."/>
            <person name="Woyke T."/>
        </authorList>
    </citation>
    <scope>NUCLEOTIDE SEQUENCE [LARGE SCALE GENOMIC DNA]</scope>
    <source>
        <strain evidence="2 3">DSM 44712</strain>
    </source>
</reference>
<keyword evidence="2" id="KW-0808">Transferase</keyword>
<dbReference type="SUPFAM" id="SSF53335">
    <property type="entry name" value="S-adenosyl-L-methionine-dependent methyltransferases"/>
    <property type="match status" value="1"/>
</dbReference>
<dbReference type="InterPro" id="IPR029063">
    <property type="entry name" value="SAM-dependent_MTases_sf"/>
</dbReference>
<organism evidence="2 3">
    <name type="scientific">Cryptosporangium arvum DSM 44712</name>
    <dbReference type="NCBI Taxonomy" id="927661"/>
    <lineage>
        <taxon>Bacteria</taxon>
        <taxon>Bacillati</taxon>
        <taxon>Actinomycetota</taxon>
        <taxon>Actinomycetes</taxon>
        <taxon>Cryptosporangiales</taxon>
        <taxon>Cryptosporangiaceae</taxon>
        <taxon>Cryptosporangium</taxon>
    </lineage>
</organism>
<sequence>MTAQSVADAVTPPLAPGANLRWSVVRPTVARLKPATILELGCGGGGFGARLATMTPRYIAAEPDPVSYALASSRITPVGGTVINGDHTQLPAGETYDLVCAFEVLEHIEDDRGALAGWAPLVKPGGNILLSTPAGPERMGAWDEAVGHFRRYSAAQMTELLTEAGFVDVQVRLYGWPLGYILEGARNRIANRRQGKAVTEGAEESIEERTASSGRQLQPKGALAGNVVKLGTAPFIFVQRLAPTRGTALVAVGRRPA</sequence>
<dbReference type="Pfam" id="PF13489">
    <property type="entry name" value="Methyltransf_23"/>
    <property type="match status" value="1"/>
</dbReference>
<gene>
    <name evidence="2" type="ORF">CryarDRAFT_0925</name>
</gene>
<dbReference type="OrthoDB" id="9810247at2"/>
<evidence type="ECO:0000313" key="3">
    <source>
        <dbReference type="Proteomes" id="UP000021053"/>
    </source>
</evidence>
<dbReference type="EMBL" id="JFBT01000001">
    <property type="protein sequence ID" value="EXG79874.1"/>
    <property type="molecule type" value="Genomic_DNA"/>
</dbReference>
<keyword evidence="2" id="KW-0489">Methyltransferase</keyword>
<name>A0A010ZMI1_9ACTN</name>
<comment type="caution">
    <text evidence="2">The sequence shown here is derived from an EMBL/GenBank/DDBJ whole genome shotgun (WGS) entry which is preliminary data.</text>
</comment>
<accession>A0A010ZMI1</accession>
<dbReference type="GO" id="GO:0032259">
    <property type="term" value="P:methylation"/>
    <property type="evidence" value="ECO:0007669"/>
    <property type="project" value="UniProtKB-KW"/>
</dbReference>
<feature type="region of interest" description="Disordered" evidence="1">
    <location>
        <begin position="195"/>
        <end position="218"/>
    </location>
</feature>
<keyword evidence="3" id="KW-1185">Reference proteome</keyword>
<dbReference type="AlphaFoldDB" id="A0A010ZMI1"/>
<dbReference type="RefSeq" id="WP_035848655.1">
    <property type="nucleotide sequence ID" value="NZ_KK073874.1"/>
</dbReference>